<gene>
    <name evidence="1" type="ORF">I4F81_002077</name>
</gene>
<accession>A0ACC3BP09</accession>
<name>A0ACC3BP09_PYRYE</name>
<protein>
    <submittedName>
        <fullName evidence="1">Uncharacterized protein</fullName>
    </submittedName>
</protein>
<dbReference type="Proteomes" id="UP000798662">
    <property type="component" value="Chromosome 1"/>
</dbReference>
<comment type="caution">
    <text evidence="1">The sequence shown here is derived from an EMBL/GenBank/DDBJ whole genome shotgun (WGS) entry which is preliminary data.</text>
</comment>
<dbReference type="EMBL" id="CM020618">
    <property type="protein sequence ID" value="KAK1859481.1"/>
    <property type="molecule type" value="Genomic_DNA"/>
</dbReference>
<reference evidence="1" key="1">
    <citation type="submission" date="2019-11" db="EMBL/GenBank/DDBJ databases">
        <title>Nori genome reveals adaptations in red seaweeds to the harsh intertidal environment.</title>
        <authorList>
            <person name="Wang D."/>
            <person name="Mao Y."/>
        </authorList>
    </citation>
    <scope>NUCLEOTIDE SEQUENCE</scope>
    <source>
        <tissue evidence="1">Gametophyte</tissue>
    </source>
</reference>
<sequence length="70" mass="7626">MSNGRDDEAELRALEDAFELSCALSTGLSRNDVAMILTLTEAGINAQAIAEVVKTLRAQQAALVRRHRRS</sequence>
<keyword evidence="2" id="KW-1185">Reference proteome</keyword>
<organism evidence="1 2">
    <name type="scientific">Pyropia yezoensis</name>
    <name type="common">Susabi-nori</name>
    <name type="synonym">Porphyra yezoensis</name>
    <dbReference type="NCBI Taxonomy" id="2788"/>
    <lineage>
        <taxon>Eukaryota</taxon>
        <taxon>Rhodophyta</taxon>
        <taxon>Bangiophyceae</taxon>
        <taxon>Bangiales</taxon>
        <taxon>Bangiaceae</taxon>
        <taxon>Pyropia</taxon>
    </lineage>
</organism>
<evidence type="ECO:0000313" key="1">
    <source>
        <dbReference type="EMBL" id="KAK1859481.1"/>
    </source>
</evidence>
<proteinExistence type="predicted"/>
<evidence type="ECO:0000313" key="2">
    <source>
        <dbReference type="Proteomes" id="UP000798662"/>
    </source>
</evidence>